<protein>
    <submittedName>
        <fullName evidence="1">Uncharacterized protein</fullName>
    </submittedName>
</protein>
<sequence>MHILPKLFDGFTRRVWVYRCYTSSPGLALADSFYLNENTPLCSRNLDPPLNYVYP</sequence>
<comment type="caution">
    <text evidence="1">The sequence shown here is derived from an EMBL/GenBank/DDBJ whole genome shotgun (WGS) entry which is preliminary data.</text>
</comment>
<organism evidence="1 2">
    <name type="scientific">Trifolium pratense</name>
    <name type="common">Red clover</name>
    <dbReference type="NCBI Taxonomy" id="57577"/>
    <lineage>
        <taxon>Eukaryota</taxon>
        <taxon>Viridiplantae</taxon>
        <taxon>Streptophyta</taxon>
        <taxon>Embryophyta</taxon>
        <taxon>Tracheophyta</taxon>
        <taxon>Spermatophyta</taxon>
        <taxon>Magnoliopsida</taxon>
        <taxon>eudicotyledons</taxon>
        <taxon>Gunneridae</taxon>
        <taxon>Pentapetalae</taxon>
        <taxon>rosids</taxon>
        <taxon>fabids</taxon>
        <taxon>Fabales</taxon>
        <taxon>Fabaceae</taxon>
        <taxon>Papilionoideae</taxon>
        <taxon>50 kb inversion clade</taxon>
        <taxon>NPAAA clade</taxon>
        <taxon>Hologalegina</taxon>
        <taxon>IRL clade</taxon>
        <taxon>Trifolieae</taxon>
        <taxon>Trifolium</taxon>
    </lineage>
</organism>
<proteinExistence type="predicted"/>
<gene>
    <name evidence="1" type="ORF">L195_g019797</name>
</gene>
<dbReference type="Proteomes" id="UP000236291">
    <property type="component" value="Unassembled WGS sequence"/>
</dbReference>
<dbReference type="EMBL" id="ASHM01014659">
    <property type="protein sequence ID" value="PNX96588.1"/>
    <property type="molecule type" value="Genomic_DNA"/>
</dbReference>
<name>A0A2K3N0L7_TRIPR</name>
<dbReference type="AlphaFoldDB" id="A0A2K3N0L7"/>
<reference evidence="1 2" key="2">
    <citation type="journal article" date="2017" name="Front. Plant Sci.">
        <title>Gene Classification and Mining of Molecular Markers Useful in Red Clover (Trifolium pratense) Breeding.</title>
        <authorList>
            <person name="Istvanek J."/>
            <person name="Dluhosova J."/>
            <person name="Dluhos P."/>
            <person name="Patkova L."/>
            <person name="Nedelnik J."/>
            <person name="Repkova J."/>
        </authorList>
    </citation>
    <scope>NUCLEOTIDE SEQUENCE [LARGE SCALE GENOMIC DNA]</scope>
    <source>
        <strain evidence="2">cv. Tatra</strain>
        <tissue evidence="1">Young leaves</tissue>
    </source>
</reference>
<evidence type="ECO:0000313" key="2">
    <source>
        <dbReference type="Proteomes" id="UP000236291"/>
    </source>
</evidence>
<accession>A0A2K3N0L7</accession>
<feature type="non-terminal residue" evidence="1">
    <location>
        <position position="55"/>
    </location>
</feature>
<evidence type="ECO:0000313" key="1">
    <source>
        <dbReference type="EMBL" id="PNX96588.1"/>
    </source>
</evidence>
<reference evidence="1 2" key="1">
    <citation type="journal article" date="2014" name="Am. J. Bot.">
        <title>Genome assembly and annotation for red clover (Trifolium pratense; Fabaceae).</title>
        <authorList>
            <person name="Istvanek J."/>
            <person name="Jaros M."/>
            <person name="Krenek A."/>
            <person name="Repkova J."/>
        </authorList>
    </citation>
    <scope>NUCLEOTIDE SEQUENCE [LARGE SCALE GENOMIC DNA]</scope>
    <source>
        <strain evidence="2">cv. Tatra</strain>
        <tissue evidence="1">Young leaves</tissue>
    </source>
</reference>